<dbReference type="RefSeq" id="WP_191320761.1">
    <property type="nucleotide sequence ID" value="NZ_BNCG01000024.1"/>
</dbReference>
<proteinExistence type="predicted"/>
<protein>
    <recommendedName>
        <fullName evidence="3">Tyrosine specific protein phosphatases domain-containing protein</fullName>
    </recommendedName>
</protein>
<comment type="caution">
    <text evidence="1">The sequence shown here is derived from an EMBL/GenBank/DDBJ whole genome shotgun (WGS) entry which is preliminary data.</text>
</comment>
<keyword evidence="2" id="KW-1185">Reference proteome</keyword>
<dbReference type="PROSITE" id="PS00383">
    <property type="entry name" value="TYR_PHOSPHATASE_1"/>
    <property type="match status" value="1"/>
</dbReference>
<evidence type="ECO:0000313" key="2">
    <source>
        <dbReference type="Proteomes" id="UP001595704"/>
    </source>
</evidence>
<sequence length="165" mass="17768">MVWLPDIQISDLRSASSSETKFGATAILSIVDPDTALPCFRASRRWTLTFHDVDDSFDNLPGIIAPSEHHIRAIITYARSLAASDRMLIHCHAGISRSPAAALIALAGITRCAATAMSALHRIVPADCIEPNSRMLQLADTLLGMEGALTAFSPQDHGQSGPFCW</sequence>
<dbReference type="SUPFAM" id="SSF52799">
    <property type="entry name" value="(Phosphotyrosine protein) phosphatases II"/>
    <property type="match status" value="1"/>
</dbReference>
<reference evidence="2" key="1">
    <citation type="journal article" date="2019" name="Int. J. Syst. Evol. Microbiol.">
        <title>The Global Catalogue of Microorganisms (GCM) 10K type strain sequencing project: providing services to taxonomists for standard genome sequencing and annotation.</title>
        <authorList>
            <consortium name="The Broad Institute Genomics Platform"/>
            <consortium name="The Broad Institute Genome Sequencing Center for Infectious Disease"/>
            <person name="Wu L."/>
            <person name="Ma J."/>
        </authorList>
    </citation>
    <scope>NUCLEOTIDE SEQUENCE [LARGE SCALE GENOMIC DNA]</scope>
    <source>
        <strain evidence="2">KCTC 42282</strain>
    </source>
</reference>
<evidence type="ECO:0000313" key="1">
    <source>
        <dbReference type="EMBL" id="MFC3637317.1"/>
    </source>
</evidence>
<name>A0ABV7UF30_9HYPH</name>
<evidence type="ECO:0008006" key="3">
    <source>
        <dbReference type="Google" id="ProtNLM"/>
    </source>
</evidence>
<accession>A0ABV7UF30</accession>
<dbReference type="Gene3D" id="3.90.190.10">
    <property type="entry name" value="Protein tyrosine phosphatase superfamily"/>
    <property type="match status" value="1"/>
</dbReference>
<dbReference type="InterPro" id="IPR029021">
    <property type="entry name" value="Prot-tyrosine_phosphatase-like"/>
</dbReference>
<dbReference type="EMBL" id="JBHRYC010000034">
    <property type="protein sequence ID" value="MFC3637317.1"/>
    <property type="molecule type" value="Genomic_DNA"/>
</dbReference>
<dbReference type="InterPro" id="IPR016130">
    <property type="entry name" value="Tyr_Pase_AS"/>
</dbReference>
<gene>
    <name evidence="1" type="ORF">ACFONL_07960</name>
</gene>
<organism evidence="1 2">
    <name type="scientific">Camelimonas fluminis</name>
    <dbReference type="NCBI Taxonomy" id="1576911"/>
    <lineage>
        <taxon>Bacteria</taxon>
        <taxon>Pseudomonadati</taxon>
        <taxon>Pseudomonadota</taxon>
        <taxon>Alphaproteobacteria</taxon>
        <taxon>Hyphomicrobiales</taxon>
        <taxon>Chelatococcaceae</taxon>
        <taxon>Camelimonas</taxon>
    </lineage>
</organism>
<dbReference type="Proteomes" id="UP001595704">
    <property type="component" value="Unassembled WGS sequence"/>
</dbReference>